<protein>
    <submittedName>
        <fullName evidence="2 3">Uncharacterized protein</fullName>
    </submittedName>
</protein>
<dbReference type="Gramene" id="PNT66599">
    <property type="protein sequence ID" value="PNT66599"/>
    <property type="gene ID" value="BRADI_3g14555v3"/>
</dbReference>
<evidence type="ECO:0000313" key="2">
    <source>
        <dbReference type="EMBL" id="PNT66599.1"/>
    </source>
</evidence>
<proteinExistence type="predicted"/>
<dbReference type="EnsemblPlants" id="PNT66599">
    <property type="protein sequence ID" value="PNT66599"/>
    <property type="gene ID" value="BRADI_3g14555v3"/>
</dbReference>
<evidence type="ECO:0000313" key="3">
    <source>
        <dbReference type="EnsemblPlants" id="PNT66599"/>
    </source>
</evidence>
<evidence type="ECO:0000313" key="4">
    <source>
        <dbReference type="Proteomes" id="UP000008810"/>
    </source>
</evidence>
<dbReference type="Proteomes" id="UP000008810">
    <property type="component" value="Chromosome 3"/>
</dbReference>
<name>A0A2K2CX46_BRADI</name>
<evidence type="ECO:0000256" key="1">
    <source>
        <dbReference type="SAM" id="Phobius"/>
    </source>
</evidence>
<dbReference type="EMBL" id="CM000882">
    <property type="protein sequence ID" value="PNT66599.1"/>
    <property type="molecule type" value="Genomic_DNA"/>
</dbReference>
<dbReference type="AlphaFoldDB" id="A0A2K2CX46"/>
<keyword evidence="1" id="KW-0472">Membrane</keyword>
<organism evidence="2">
    <name type="scientific">Brachypodium distachyon</name>
    <name type="common">Purple false brome</name>
    <name type="synonym">Trachynia distachya</name>
    <dbReference type="NCBI Taxonomy" id="15368"/>
    <lineage>
        <taxon>Eukaryota</taxon>
        <taxon>Viridiplantae</taxon>
        <taxon>Streptophyta</taxon>
        <taxon>Embryophyta</taxon>
        <taxon>Tracheophyta</taxon>
        <taxon>Spermatophyta</taxon>
        <taxon>Magnoliopsida</taxon>
        <taxon>Liliopsida</taxon>
        <taxon>Poales</taxon>
        <taxon>Poaceae</taxon>
        <taxon>BOP clade</taxon>
        <taxon>Pooideae</taxon>
        <taxon>Stipodae</taxon>
        <taxon>Brachypodieae</taxon>
        <taxon>Brachypodium</taxon>
    </lineage>
</organism>
<keyword evidence="1" id="KW-0812">Transmembrane</keyword>
<reference evidence="2 3" key="1">
    <citation type="journal article" date="2010" name="Nature">
        <title>Genome sequencing and analysis of the model grass Brachypodium distachyon.</title>
        <authorList>
            <consortium name="International Brachypodium Initiative"/>
        </authorList>
    </citation>
    <scope>NUCLEOTIDE SEQUENCE [LARGE SCALE GENOMIC DNA]</scope>
    <source>
        <strain evidence="2 3">Bd21</strain>
    </source>
</reference>
<feature type="transmembrane region" description="Helical" evidence="1">
    <location>
        <begin position="138"/>
        <end position="157"/>
    </location>
</feature>
<accession>A0A2K2CX46</accession>
<reference evidence="3" key="3">
    <citation type="submission" date="2018-08" db="UniProtKB">
        <authorList>
            <consortium name="EnsemblPlants"/>
        </authorList>
    </citation>
    <scope>IDENTIFICATION</scope>
    <source>
        <strain evidence="3">cv. Bd21</strain>
    </source>
</reference>
<keyword evidence="4" id="KW-1185">Reference proteome</keyword>
<dbReference type="InParanoid" id="A0A2K2CX46"/>
<sequence length="189" mass="20842">MPLGKSTSPRRPVADHGPAIQSKGKIAWSLHMESSGETNYGQTFYAITLIRQAYLEQSSATTFRCFCNTSAWGPSHPGGSTSPRLEGKPNFKRRLLSTTLLYWGYTVGSMMGCKPCTWACSYHRSSSYRYKQIHGTQLLGFFGPYVLCSSFVGPLYLGPVSFLLARSAPWPWTAYDDCRPPSSVTVSSG</sequence>
<reference evidence="2" key="2">
    <citation type="submission" date="2017-06" db="EMBL/GenBank/DDBJ databases">
        <title>WGS assembly of Brachypodium distachyon.</title>
        <authorList>
            <consortium name="The International Brachypodium Initiative"/>
            <person name="Lucas S."/>
            <person name="Harmon-Smith M."/>
            <person name="Lail K."/>
            <person name="Tice H."/>
            <person name="Grimwood J."/>
            <person name="Bruce D."/>
            <person name="Barry K."/>
            <person name="Shu S."/>
            <person name="Lindquist E."/>
            <person name="Wang M."/>
            <person name="Pitluck S."/>
            <person name="Vogel J.P."/>
            <person name="Garvin D.F."/>
            <person name="Mockler T.C."/>
            <person name="Schmutz J."/>
            <person name="Rokhsar D."/>
            <person name="Bevan M.W."/>
        </authorList>
    </citation>
    <scope>NUCLEOTIDE SEQUENCE</scope>
    <source>
        <strain evidence="2">Bd21</strain>
    </source>
</reference>
<gene>
    <name evidence="2" type="ORF">BRADI_3g14555v3</name>
</gene>
<keyword evidence="1" id="KW-1133">Transmembrane helix</keyword>